<proteinExistence type="predicted"/>
<feature type="non-terminal residue" evidence="3">
    <location>
        <position position="1"/>
    </location>
</feature>
<evidence type="ECO:0000313" key="4">
    <source>
        <dbReference type="Proteomes" id="UP000696294"/>
    </source>
</evidence>
<dbReference type="PANTHER" id="PTHR43773:SF1">
    <property type="entry name" value="MAGNESIUM TRANSPORTER MGTE"/>
    <property type="match status" value="1"/>
</dbReference>
<feature type="domain" description="CBS" evidence="2">
    <location>
        <begin position="82"/>
        <end position="143"/>
    </location>
</feature>
<organism evidence="3 4">
    <name type="scientific">Nonomuraea composti</name>
    <dbReference type="NCBI Taxonomy" id="2720023"/>
    <lineage>
        <taxon>Bacteria</taxon>
        <taxon>Bacillati</taxon>
        <taxon>Actinomycetota</taxon>
        <taxon>Actinomycetes</taxon>
        <taxon>Streptosporangiales</taxon>
        <taxon>Streptosporangiaceae</taxon>
        <taxon>Nonomuraea</taxon>
    </lineage>
</organism>
<dbReference type="Proteomes" id="UP000696294">
    <property type="component" value="Unassembled WGS sequence"/>
</dbReference>
<dbReference type="InterPro" id="IPR000644">
    <property type="entry name" value="CBS_dom"/>
</dbReference>
<dbReference type="CDD" id="cd04606">
    <property type="entry name" value="CBS_pair_Mg_transporter"/>
    <property type="match status" value="1"/>
</dbReference>
<evidence type="ECO:0000259" key="2">
    <source>
        <dbReference type="PROSITE" id="PS51371"/>
    </source>
</evidence>
<evidence type="ECO:0000313" key="3">
    <source>
        <dbReference type="EMBL" id="NJP98121.1"/>
    </source>
</evidence>
<protein>
    <submittedName>
        <fullName evidence="3">CBS domain-containing protein</fullName>
    </submittedName>
</protein>
<dbReference type="SUPFAM" id="SSF54631">
    <property type="entry name" value="CBS-domain pair"/>
    <property type="match status" value="1"/>
</dbReference>
<evidence type="ECO:0000256" key="1">
    <source>
        <dbReference type="PROSITE-ProRule" id="PRU00703"/>
    </source>
</evidence>
<dbReference type="PROSITE" id="PS51371">
    <property type="entry name" value="CBS"/>
    <property type="match status" value="1"/>
</dbReference>
<reference evidence="3 4" key="1">
    <citation type="submission" date="2020-03" db="EMBL/GenBank/DDBJ databases">
        <title>WGS of actinomycetes isolated from Thailand.</title>
        <authorList>
            <person name="Thawai C."/>
        </authorList>
    </citation>
    <scope>NUCLEOTIDE SEQUENCE [LARGE SCALE GENOMIC DNA]</scope>
    <source>
        <strain evidence="3 4">FMUSA5-5</strain>
    </source>
</reference>
<dbReference type="InterPro" id="IPR046342">
    <property type="entry name" value="CBS_dom_sf"/>
</dbReference>
<dbReference type="InterPro" id="IPR006669">
    <property type="entry name" value="MgtE_transporter"/>
</dbReference>
<name>A0ABX1BS75_9ACTN</name>
<sequence>LLTYPETSAGGVMTSEPVILPPTSTVAEALAHIRQQDLTPAVAAQVYVTRPPTETPTGAYLGVTHFQRLLREPPSTLLGAVLDPSIDPIRPHFTLRQVTYYLANYNLVAAPVVDELGHLVGAVTVDDVLDHMLPEDWRERADEHDD</sequence>
<accession>A0ABX1BS75</accession>
<gene>
    <name evidence="3" type="ORF">HCN51_53350</name>
</gene>
<dbReference type="PANTHER" id="PTHR43773">
    <property type="entry name" value="MAGNESIUM TRANSPORTER MGTE"/>
    <property type="match status" value="1"/>
</dbReference>
<dbReference type="Pfam" id="PF00571">
    <property type="entry name" value="CBS"/>
    <property type="match status" value="2"/>
</dbReference>
<comment type="caution">
    <text evidence="3">The sequence shown here is derived from an EMBL/GenBank/DDBJ whole genome shotgun (WGS) entry which is preliminary data.</text>
</comment>
<dbReference type="EMBL" id="JAATEP010000082">
    <property type="protein sequence ID" value="NJP98121.1"/>
    <property type="molecule type" value="Genomic_DNA"/>
</dbReference>
<keyword evidence="4" id="KW-1185">Reference proteome</keyword>
<keyword evidence="1" id="KW-0129">CBS domain</keyword>
<dbReference type="Gene3D" id="3.10.580.10">
    <property type="entry name" value="CBS-domain"/>
    <property type="match status" value="1"/>
</dbReference>
<dbReference type="RefSeq" id="WP_168021477.1">
    <property type="nucleotide sequence ID" value="NZ_JAATEP010000082.1"/>
</dbReference>